<gene>
    <name evidence="2" type="ORF">ENR59_03335</name>
</gene>
<dbReference type="Gene3D" id="3.20.20.450">
    <property type="entry name" value="EAL domain"/>
    <property type="match status" value="1"/>
</dbReference>
<evidence type="ECO:0000313" key="2">
    <source>
        <dbReference type="EMBL" id="HGG91966.1"/>
    </source>
</evidence>
<evidence type="ECO:0000259" key="1">
    <source>
        <dbReference type="PROSITE" id="PS50883"/>
    </source>
</evidence>
<dbReference type="InterPro" id="IPR001633">
    <property type="entry name" value="EAL_dom"/>
</dbReference>
<protein>
    <submittedName>
        <fullName evidence="2">EAL domain-containing protein</fullName>
    </submittedName>
</protein>
<dbReference type="Pfam" id="PF00563">
    <property type="entry name" value="EAL"/>
    <property type="match status" value="1"/>
</dbReference>
<dbReference type="InterPro" id="IPR035919">
    <property type="entry name" value="EAL_sf"/>
</dbReference>
<feature type="domain" description="EAL" evidence="1">
    <location>
        <begin position="1"/>
        <end position="230"/>
    </location>
</feature>
<dbReference type="SUPFAM" id="SSF141868">
    <property type="entry name" value="EAL domain-like"/>
    <property type="match status" value="1"/>
</dbReference>
<reference evidence="2" key="1">
    <citation type="journal article" date="2020" name="mSystems">
        <title>Genome- and Community-Level Interaction Insights into Carbon Utilization and Element Cycling Functions of Hydrothermarchaeota in Hydrothermal Sediment.</title>
        <authorList>
            <person name="Zhou Z."/>
            <person name="Liu Y."/>
            <person name="Xu W."/>
            <person name="Pan J."/>
            <person name="Luo Z.H."/>
            <person name="Li M."/>
        </authorList>
    </citation>
    <scope>NUCLEOTIDE SEQUENCE [LARGE SCALE GENOMIC DNA]</scope>
    <source>
        <strain evidence="2">SpSt-413</strain>
    </source>
</reference>
<dbReference type="PROSITE" id="PS50883">
    <property type="entry name" value="EAL"/>
    <property type="match status" value="1"/>
</dbReference>
<dbReference type="AlphaFoldDB" id="A0A7C3W8R7"/>
<sequence length="230" mass="24496">MMHTLITPLPASGRASDAALPLRPLFDLGDGTLAAAELSLRRMPQAGRSRLDALSSAMGRARASVAGDIYICVTLDGAPLADPSFPLELASASACAGSAPEGACLFFPDSLCRQMGVRLLESFLTFKRLGFRLGLDVTELAAMPSLLVERLPVDVLRLGPADILGLREDRDACQDILDFTAFCDNLLIVPAARGLANREQSVILRELGVQIGQGPLYARAESLFLHPGRP</sequence>
<comment type="caution">
    <text evidence="2">The sequence shown here is derived from an EMBL/GenBank/DDBJ whole genome shotgun (WGS) entry which is preliminary data.</text>
</comment>
<name>A0A7C3W8R7_9BACT</name>
<accession>A0A7C3W8R7</accession>
<proteinExistence type="predicted"/>
<dbReference type="EMBL" id="DSRP01000230">
    <property type="protein sequence ID" value="HGG91966.1"/>
    <property type="molecule type" value="Genomic_DNA"/>
</dbReference>
<organism evidence="2">
    <name type="scientific">Fundidesulfovibrio putealis</name>
    <dbReference type="NCBI Taxonomy" id="270496"/>
    <lineage>
        <taxon>Bacteria</taxon>
        <taxon>Pseudomonadati</taxon>
        <taxon>Thermodesulfobacteriota</taxon>
        <taxon>Desulfovibrionia</taxon>
        <taxon>Desulfovibrionales</taxon>
        <taxon>Desulfovibrionaceae</taxon>
        <taxon>Fundidesulfovibrio</taxon>
    </lineage>
</organism>